<gene>
    <name evidence="15" type="ORF">GL286_12255</name>
</gene>
<dbReference type="GO" id="GO:0046583">
    <property type="term" value="F:monoatomic cation efflux transmembrane transporter activity"/>
    <property type="evidence" value="ECO:0007669"/>
    <property type="project" value="TreeGrafter"/>
</dbReference>
<keyword evidence="11 13" id="KW-0472">Membrane</keyword>
<evidence type="ECO:0000256" key="3">
    <source>
        <dbReference type="ARBA" id="ARBA00022426"/>
    </source>
</evidence>
<evidence type="ECO:0000256" key="5">
    <source>
        <dbReference type="ARBA" id="ARBA00022475"/>
    </source>
</evidence>
<evidence type="ECO:0000256" key="4">
    <source>
        <dbReference type="ARBA" id="ARBA00022448"/>
    </source>
</evidence>
<keyword evidence="7 13" id="KW-0812">Transmembrane</keyword>
<dbReference type="GO" id="GO:0006824">
    <property type="term" value="P:cobalt ion transport"/>
    <property type="evidence" value="ECO:0007669"/>
    <property type="project" value="UniProtKB-KW"/>
</dbReference>
<evidence type="ECO:0000256" key="14">
    <source>
        <dbReference type="SAM" id="MobiDB-lite"/>
    </source>
</evidence>
<comment type="function">
    <text evidence="1">Efflux system for nickel and cobalt.</text>
</comment>
<feature type="transmembrane region" description="Helical" evidence="13">
    <location>
        <begin position="275"/>
        <end position="295"/>
    </location>
</feature>
<keyword evidence="5" id="KW-1003">Cell membrane</keyword>
<sequence>MRRAILIVPLVLFAALLWWLAAGMDLQLARWAAGWQRDFQNQLAGILRSLRAHETGASGVLLTLCFGYGFFHALGPGHGKVIIGGYGLGRNVPLLRLSLISVLAALGQATTAILLVWLGMLTLGLTRTQLTTLAEGHLISASAVATGLVGLWLAFRGAAKLLRQRQAATHSDHHHHDDHCGCGHSHGPTPEQLRQSGSLREMLALILGIAIRPCSGAILLLVLTWHMGILTAGLLGVIAMSMGTATLTIVVAGLSVFARETTVLSAGQAGYSRQVLPLFEVLAGLGIAALSLGMIA</sequence>
<keyword evidence="4 13" id="KW-0813">Transport</keyword>
<dbReference type="GO" id="GO:0010045">
    <property type="term" value="P:response to nickel cation"/>
    <property type="evidence" value="ECO:0007669"/>
    <property type="project" value="TreeGrafter"/>
</dbReference>
<feature type="transmembrane region" description="Helical" evidence="13">
    <location>
        <begin position="56"/>
        <end position="74"/>
    </location>
</feature>
<feature type="transmembrane region" description="Helical" evidence="13">
    <location>
        <begin position="229"/>
        <end position="254"/>
    </location>
</feature>
<dbReference type="Pfam" id="PF03824">
    <property type="entry name" value="NicO"/>
    <property type="match status" value="1"/>
</dbReference>
<reference evidence="15 16" key="1">
    <citation type="submission" date="2019-11" db="EMBL/GenBank/DDBJ databases">
        <authorList>
            <person name="Dong K."/>
        </authorList>
    </citation>
    <scope>NUCLEOTIDE SEQUENCE [LARGE SCALE GENOMIC DNA]</scope>
    <source>
        <strain evidence="15 16">NBRC 111993</strain>
    </source>
</reference>
<accession>A0A6L6J8M2</accession>
<evidence type="ECO:0000256" key="8">
    <source>
        <dbReference type="ARBA" id="ARBA00022989"/>
    </source>
</evidence>
<evidence type="ECO:0000256" key="13">
    <source>
        <dbReference type="RuleBase" id="RU362101"/>
    </source>
</evidence>
<keyword evidence="8 13" id="KW-1133">Transmembrane helix</keyword>
<feature type="transmembrane region" description="Helical" evidence="13">
    <location>
        <begin position="94"/>
        <end position="118"/>
    </location>
</feature>
<dbReference type="PANTHER" id="PTHR40659:SF1">
    <property type="entry name" value="NICKEL_COBALT EFFLUX SYSTEM RCNA"/>
    <property type="match status" value="1"/>
</dbReference>
<keyword evidence="12" id="KW-0170">Cobalt</keyword>
<protein>
    <recommendedName>
        <fullName evidence="13">Nickel/cobalt efflux system</fullName>
    </recommendedName>
</protein>
<dbReference type="RefSeq" id="WP_155095847.1">
    <property type="nucleotide sequence ID" value="NZ_WMIE01000006.1"/>
</dbReference>
<dbReference type="GO" id="GO:0015099">
    <property type="term" value="F:nickel cation transmembrane transporter activity"/>
    <property type="evidence" value="ECO:0007669"/>
    <property type="project" value="UniProtKB-UniRule"/>
</dbReference>
<evidence type="ECO:0000256" key="12">
    <source>
        <dbReference type="ARBA" id="ARBA00023285"/>
    </source>
</evidence>
<evidence type="ECO:0000256" key="2">
    <source>
        <dbReference type="ARBA" id="ARBA00004651"/>
    </source>
</evidence>
<evidence type="ECO:0000256" key="9">
    <source>
        <dbReference type="ARBA" id="ARBA00023065"/>
    </source>
</evidence>
<dbReference type="Proteomes" id="UP000478183">
    <property type="component" value="Unassembled WGS sequence"/>
</dbReference>
<name>A0A6L6J8M2_9RHOB</name>
<evidence type="ECO:0000256" key="7">
    <source>
        <dbReference type="ARBA" id="ARBA00022692"/>
    </source>
</evidence>
<keyword evidence="16" id="KW-1185">Reference proteome</keyword>
<comment type="caution">
    <text evidence="15">The sequence shown here is derived from an EMBL/GenBank/DDBJ whole genome shotgun (WGS) entry which is preliminary data.</text>
</comment>
<evidence type="ECO:0000256" key="11">
    <source>
        <dbReference type="ARBA" id="ARBA00023136"/>
    </source>
</evidence>
<feature type="compositionally biased region" description="Basic and acidic residues" evidence="14">
    <location>
        <begin position="172"/>
        <end position="181"/>
    </location>
</feature>
<dbReference type="AlphaFoldDB" id="A0A6L6J8M2"/>
<keyword evidence="6" id="KW-0533">Nickel</keyword>
<keyword evidence="3" id="KW-0171">Cobalt transport</keyword>
<dbReference type="GO" id="GO:0005886">
    <property type="term" value="C:plasma membrane"/>
    <property type="evidence" value="ECO:0007669"/>
    <property type="project" value="UniProtKB-SubCell"/>
</dbReference>
<dbReference type="GO" id="GO:0032025">
    <property type="term" value="P:response to cobalt ion"/>
    <property type="evidence" value="ECO:0007669"/>
    <property type="project" value="TreeGrafter"/>
</dbReference>
<comment type="similarity">
    <text evidence="13">Belongs to the NiCoT transporter (TC 2.A.52) family.</text>
</comment>
<keyword evidence="10" id="KW-0921">Nickel transport</keyword>
<dbReference type="PANTHER" id="PTHR40659">
    <property type="entry name" value="NICKEL/COBALT EFFLUX SYSTEM RCNA"/>
    <property type="match status" value="1"/>
</dbReference>
<evidence type="ECO:0000313" key="15">
    <source>
        <dbReference type="EMBL" id="MTH78503.1"/>
    </source>
</evidence>
<dbReference type="EMBL" id="WMIE01000006">
    <property type="protein sequence ID" value="MTH78503.1"/>
    <property type="molecule type" value="Genomic_DNA"/>
</dbReference>
<dbReference type="InterPro" id="IPR051224">
    <property type="entry name" value="NiCoT_RcnA"/>
</dbReference>
<evidence type="ECO:0000256" key="10">
    <source>
        <dbReference type="ARBA" id="ARBA00023112"/>
    </source>
</evidence>
<evidence type="ECO:0000256" key="6">
    <source>
        <dbReference type="ARBA" id="ARBA00022596"/>
    </source>
</evidence>
<comment type="subcellular location">
    <subcellularLocation>
        <location evidence="2 13">Cell membrane</location>
        <topology evidence="2 13">Multi-pass membrane protein</topology>
    </subcellularLocation>
</comment>
<evidence type="ECO:0000313" key="16">
    <source>
        <dbReference type="Proteomes" id="UP000478183"/>
    </source>
</evidence>
<feature type="region of interest" description="Disordered" evidence="14">
    <location>
        <begin position="172"/>
        <end position="193"/>
    </location>
</feature>
<dbReference type="OrthoDB" id="9812956at2"/>
<proteinExistence type="inferred from homology"/>
<keyword evidence="9" id="KW-0406">Ion transport</keyword>
<feature type="transmembrane region" description="Helical" evidence="13">
    <location>
        <begin position="202"/>
        <end position="223"/>
    </location>
</feature>
<organism evidence="15 16">
    <name type="scientific">Paracoccus aestuariivivens</name>
    <dbReference type="NCBI Taxonomy" id="1820333"/>
    <lineage>
        <taxon>Bacteria</taxon>
        <taxon>Pseudomonadati</taxon>
        <taxon>Pseudomonadota</taxon>
        <taxon>Alphaproteobacteria</taxon>
        <taxon>Rhodobacterales</taxon>
        <taxon>Paracoccaceae</taxon>
        <taxon>Paracoccus</taxon>
    </lineage>
</organism>
<evidence type="ECO:0000256" key="1">
    <source>
        <dbReference type="ARBA" id="ARBA00002510"/>
    </source>
</evidence>
<dbReference type="InterPro" id="IPR011541">
    <property type="entry name" value="Ni/Co_transpt_high_affinity"/>
</dbReference>
<feature type="transmembrane region" description="Helical" evidence="13">
    <location>
        <begin position="138"/>
        <end position="155"/>
    </location>
</feature>